<name>A0A6J2XQV4_SITOR</name>
<proteinExistence type="predicted"/>
<feature type="compositionally biased region" description="Polar residues" evidence="1">
    <location>
        <begin position="503"/>
        <end position="516"/>
    </location>
</feature>
<dbReference type="KEGG" id="soy:115880213"/>
<evidence type="ECO:0000256" key="1">
    <source>
        <dbReference type="SAM" id="MobiDB-lite"/>
    </source>
</evidence>
<feature type="region of interest" description="Disordered" evidence="1">
    <location>
        <begin position="501"/>
        <end position="538"/>
    </location>
</feature>
<evidence type="ECO:0000313" key="3">
    <source>
        <dbReference type="Proteomes" id="UP000504635"/>
    </source>
</evidence>
<dbReference type="OrthoDB" id="6689151at2759"/>
<dbReference type="RefSeq" id="XP_030753220.1">
    <property type="nucleotide sequence ID" value="XM_030897360.1"/>
</dbReference>
<dbReference type="AlphaFoldDB" id="A0A6J2XQV4"/>
<accession>A0A6J2XQV4</accession>
<feature type="transmembrane region" description="Helical" evidence="2">
    <location>
        <begin position="57"/>
        <end position="75"/>
    </location>
</feature>
<keyword evidence="2" id="KW-0812">Transmembrane</keyword>
<evidence type="ECO:0000313" key="4">
    <source>
        <dbReference type="RefSeq" id="XP_030753220.1"/>
    </source>
</evidence>
<dbReference type="GeneID" id="115880213"/>
<dbReference type="Proteomes" id="UP000504635">
    <property type="component" value="Unplaced"/>
</dbReference>
<gene>
    <name evidence="4" type="primary">LOC115880213</name>
</gene>
<feature type="compositionally biased region" description="Pro residues" evidence="1">
    <location>
        <begin position="522"/>
        <end position="533"/>
    </location>
</feature>
<organism evidence="3 4">
    <name type="scientific">Sitophilus oryzae</name>
    <name type="common">Rice weevil</name>
    <name type="synonym">Curculio oryzae</name>
    <dbReference type="NCBI Taxonomy" id="7048"/>
    <lineage>
        <taxon>Eukaryota</taxon>
        <taxon>Metazoa</taxon>
        <taxon>Ecdysozoa</taxon>
        <taxon>Arthropoda</taxon>
        <taxon>Hexapoda</taxon>
        <taxon>Insecta</taxon>
        <taxon>Pterygota</taxon>
        <taxon>Neoptera</taxon>
        <taxon>Endopterygota</taxon>
        <taxon>Coleoptera</taxon>
        <taxon>Polyphaga</taxon>
        <taxon>Cucujiformia</taxon>
        <taxon>Curculionidae</taxon>
        <taxon>Dryophthorinae</taxon>
        <taxon>Sitophilus</taxon>
    </lineage>
</organism>
<feature type="compositionally biased region" description="Basic and acidic residues" evidence="1">
    <location>
        <begin position="471"/>
        <end position="480"/>
    </location>
</feature>
<evidence type="ECO:0000256" key="2">
    <source>
        <dbReference type="SAM" id="Phobius"/>
    </source>
</evidence>
<dbReference type="InParanoid" id="A0A6J2XQV4"/>
<feature type="region of interest" description="Disordered" evidence="1">
    <location>
        <begin position="458"/>
        <end position="483"/>
    </location>
</feature>
<keyword evidence="2" id="KW-0472">Membrane</keyword>
<keyword evidence="3" id="KW-1185">Reference proteome</keyword>
<sequence length="580" mass="66135">MIDRLKSTDTSCRHYYGPLVSRHVKTILESGLLLDEDYEVLLKSSVFKIYPIKPSGVPLGLIGGALLALGSLLMAKRWKSPLVMAPAAALTLALVCSERRSRLKIGRRQEGVGRLIKGLTKVRKLHGSIIRYMGLRKELISKNEGDSLLIYEKNIEDYIKTFIKRNSELFELMLQELEALSTINDDLRLDYKSLNEININTVLEIKNYTISDCLAVTKSIHDLHTFLSSKYLNYLGLSLHHHLQEPNCKSLEDLIDKTIPNLNNVIENLHEACRKQFNDLRYSASKKAEIETKNKGIFRRHVTGTLHHTLTETVNNLSVIMERSRAVLEKIETEEDPKRMEISLKGLRDHALATYESLDVLCRLYGILSDSNKNQTTVQNIPSKSIDRKSSVKTEEVHFDEEVEPIEENFELYIPQDEQRRVEEQRSYKDDSGVYLSLMLKELRQSLKKHERFIAARSKRGMEDEDDDKNTEEPVKEKSPPKFNLDVFNVKEPTKISEESVLESKTTVSPVTTPCSIASVPKLPPPPPPPPPSFNLSDLQEAHYLGNKRTFFENIKALSEQVQGEEEVFGNCDDSDQSDE</sequence>
<protein>
    <submittedName>
        <fullName evidence="4">Uncharacterized protein LOC115880213</fullName>
    </submittedName>
</protein>
<keyword evidence="2" id="KW-1133">Transmembrane helix</keyword>
<reference evidence="4" key="1">
    <citation type="submission" date="2025-08" db="UniProtKB">
        <authorList>
            <consortium name="RefSeq"/>
        </authorList>
    </citation>
    <scope>IDENTIFICATION</scope>
    <source>
        <tissue evidence="4">Gonads</tissue>
    </source>
</reference>